<keyword evidence="2" id="KW-1185">Reference proteome</keyword>
<reference evidence="1" key="2">
    <citation type="submission" date="2021-01" db="UniProtKB">
        <authorList>
            <consortium name="EnsemblMetazoa"/>
        </authorList>
    </citation>
    <scope>IDENTIFICATION</scope>
</reference>
<dbReference type="SUPFAM" id="SSF52047">
    <property type="entry name" value="RNI-like"/>
    <property type="match status" value="1"/>
</dbReference>
<dbReference type="PANTHER" id="PTHR24407:SF14">
    <property type="entry name" value="SIR2-LIKE DOMAIN-CONTAINING PROTEIN"/>
    <property type="match status" value="1"/>
</dbReference>
<sequence>MYLYESLFVYMQVETFMLWDVQCPTSASSHHLAGVLFSLPNLTELRLNGREFNEEFFSTLNAKASTLHVESLWLWDVQCPTSASSHNLVDALCSMPNLTELSLSGKFFQEFYSTLNAKASTLQVQTLNLQASLGWPTSATSHYLVDALCSMPNLTELSLNGKFFRKEFYSTLNAKASTLQVQTLNLQASIQWPTSATSHYLVDALCSMPNLTLLTLRGFTFQEEFNSTLNAKASALELKARILWVDH</sequence>
<evidence type="ECO:0000313" key="2">
    <source>
        <dbReference type="Proteomes" id="UP000007110"/>
    </source>
</evidence>
<protein>
    <submittedName>
        <fullName evidence="1">Uncharacterized protein</fullName>
    </submittedName>
</protein>
<dbReference type="EnsemblMetazoa" id="XM_030978963">
    <property type="protein sequence ID" value="XP_030834823"/>
    <property type="gene ID" value="LOC115918214"/>
</dbReference>
<dbReference type="Gene3D" id="3.80.10.10">
    <property type="entry name" value="Ribonuclease Inhibitor"/>
    <property type="match status" value="1"/>
</dbReference>
<dbReference type="InterPro" id="IPR032675">
    <property type="entry name" value="LRR_dom_sf"/>
</dbReference>
<proteinExistence type="predicted"/>
<dbReference type="InParanoid" id="A0A7M7NFJ5"/>
<accession>A0A7M7NFJ5</accession>
<organism evidence="1 2">
    <name type="scientific">Strongylocentrotus purpuratus</name>
    <name type="common">Purple sea urchin</name>
    <dbReference type="NCBI Taxonomy" id="7668"/>
    <lineage>
        <taxon>Eukaryota</taxon>
        <taxon>Metazoa</taxon>
        <taxon>Echinodermata</taxon>
        <taxon>Eleutherozoa</taxon>
        <taxon>Echinozoa</taxon>
        <taxon>Echinoidea</taxon>
        <taxon>Euechinoidea</taxon>
        <taxon>Echinacea</taxon>
        <taxon>Camarodonta</taxon>
        <taxon>Echinidea</taxon>
        <taxon>Strongylocentrotidae</taxon>
        <taxon>Strongylocentrotus</taxon>
    </lineage>
</organism>
<name>A0A7M7NFJ5_STRPU</name>
<evidence type="ECO:0000313" key="1">
    <source>
        <dbReference type="EnsemblMetazoa" id="XP_030834823"/>
    </source>
</evidence>
<dbReference type="GeneID" id="115918214"/>
<dbReference type="KEGG" id="spu:115918214"/>
<dbReference type="PANTHER" id="PTHR24407">
    <property type="entry name" value="PROTEIN KINASE DOMAIN-CONTAINING PROTEIN"/>
    <property type="match status" value="1"/>
</dbReference>
<reference evidence="2" key="1">
    <citation type="submission" date="2015-02" db="EMBL/GenBank/DDBJ databases">
        <title>Genome sequencing for Strongylocentrotus purpuratus.</title>
        <authorList>
            <person name="Murali S."/>
            <person name="Liu Y."/>
            <person name="Vee V."/>
            <person name="English A."/>
            <person name="Wang M."/>
            <person name="Skinner E."/>
            <person name="Han Y."/>
            <person name="Muzny D.M."/>
            <person name="Worley K.C."/>
            <person name="Gibbs R.A."/>
        </authorList>
    </citation>
    <scope>NUCLEOTIDE SEQUENCE</scope>
</reference>
<dbReference type="AlphaFoldDB" id="A0A7M7NFJ5"/>
<dbReference type="RefSeq" id="XP_030834823.1">
    <property type="nucleotide sequence ID" value="XM_030978963.1"/>
</dbReference>
<dbReference type="Proteomes" id="UP000007110">
    <property type="component" value="Unassembled WGS sequence"/>
</dbReference>